<evidence type="ECO:0000313" key="4">
    <source>
        <dbReference type="Proteomes" id="UP000435837"/>
    </source>
</evidence>
<organism evidence="2 4">
    <name type="scientific">Streptomyces caniferus</name>
    <dbReference type="NCBI Taxonomy" id="285557"/>
    <lineage>
        <taxon>Bacteria</taxon>
        <taxon>Bacillati</taxon>
        <taxon>Actinomycetota</taxon>
        <taxon>Actinomycetes</taxon>
        <taxon>Kitasatosporales</taxon>
        <taxon>Streptomycetaceae</taxon>
        <taxon>Streptomyces</taxon>
    </lineage>
</organism>
<evidence type="ECO:0000313" key="3">
    <source>
        <dbReference type="EMBL" id="WUS25733.1"/>
    </source>
</evidence>
<reference evidence="3" key="2">
    <citation type="submission" date="2022-10" db="EMBL/GenBank/DDBJ databases">
        <title>The complete genomes of actinobacterial strains from the NBC collection.</title>
        <authorList>
            <person name="Joergensen T.S."/>
            <person name="Alvarez Arevalo M."/>
            <person name="Sterndorff E.B."/>
            <person name="Faurdal D."/>
            <person name="Vuksanovic O."/>
            <person name="Mourched A.-S."/>
            <person name="Charusanti P."/>
            <person name="Shaw S."/>
            <person name="Blin K."/>
            <person name="Weber T."/>
        </authorList>
    </citation>
    <scope>NUCLEOTIDE SEQUENCE</scope>
    <source>
        <strain evidence="3">NBC_01256</strain>
    </source>
</reference>
<accession>A0A640SG50</accession>
<dbReference type="AlphaFoldDB" id="A0A640SG50"/>
<dbReference type="Proteomes" id="UP001432292">
    <property type="component" value="Chromosome"/>
</dbReference>
<keyword evidence="5" id="KW-1185">Reference proteome</keyword>
<dbReference type="Proteomes" id="UP000435837">
    <property type="component" value="Unassembled WGS sequence"/>
</dbReference>
<proteinExistence type="predicted"/>
<dbReference type="RefSeq" id="WP_159480554.1">
    <property type="nucleotide sequence ID" value="NZ_BAAATH010000053.1"/>
</dbReference>
<feature type="region of interest" description="Disordered" evidence="1">
    <location>
        <begin position="45"/>
        <end position="75"/>
    </location>
</feature>
<sequence length="85" mass="8583">MHEQGKAAAWCGRLLLFTAMTVGGAGVAALSAWALALPALLGGAPAGRRATARPTAPRTGPPRGPWPISGAPRPPLLARLSVPRA</sequence>
<evidence type="ECO:0000313" key="2">
    <source>
        <dbReference type="EMBL" id="GFE09522.1"/>
    </source>
</evidence>
<dbReference type="EMBL" id="BLIN01000005">
    <property type="protein sequence ID" value="GFE09522.1"/>
    <property type="molecule type" value="Genomic_DNA"/>
</dbReference>
<feature type="compositionally biased region" description="Low complexity" evidence="1">
    <location>
        <begin position="45"/>
        <end position="58"/>
    </location>
</feature>
<name>A0A640SG50_9ACTN</name>
<gene>
    <name evidence="3" type="ORF">OG727_27595</name>
    <name evidence="2" type="ORF">Scani_57900</name>
</gene>
<dbReference type="EMBL" id="CP108473">
    <property type="protein sequence ID" value="WUS25733.1"/>
    <property type="molecule type" value="Genomic_DNA"/>
</dbReference>
<protein>
    <submittedName>
        <fullName evidence="2">Uncharacterized protein</fullName>
    </submittedName>
</protein>
<evidence type="ECO:0000313" key="5">
    <source>
        <dbReference type="Proteomes" id="UP001432292"/>
    </source>
</evidence>
<evidence type="ECO:0000256" key="1">
    <source>
        <dbReference type="SAM" id="MobiDB-lite"/>
    </source>
</evidence>
<reference evidence="2 4" key="1">
    <citation type="submission" date="2019-12" db="EMBL/GenBank/DDBJ databases">
        <title>Whole genome shotgun sequence of Streptomyces caniferus NBRC 15389.</title>
        <authorList>
            <person name="Ichikawa N."/>
            <person name="Kimura A."/>
            <person name="Kitahashi Y."/>
            <person name="Komaki H."/>
            <person name="Tamura T."/>
        </authorList>
    </citation>
    <scope>NUCLEOTIDE SEQUENCE [LARGE SCALE GENOMIC DNA]</scope>
    <source>
        <strain evidence="2 4">NBRC 15389</strain>
    </source>
</reference>